<evidence type="ECO:0000313" key="3">
    <source>
        <dbReference type="Proteomes" id="UP000177165"/>
    </source>
</evidence>
<proteinExistence type="predicted"/>
<evidence type="ECO:0000259" key="1">
    <source>
        <dbReference type="Pfam" id="PF01978"/>
    </source>
</evidence>
<evidence type="ECO:0000313" key="2">
    <source>
        <dbReference type="EMBL" id="OGY78646.1"/>
    </source>
</evidence>
<dbReference type="Gene3D" id="1.10.10.10">
    <property type="entry name" value="Winged helix-like DNA-binding domain superfamily/Winged helix DNA-binding domain"/>
    <property type="match status" value="1"/>
</dbReference>
<protein>
    <recommendedName>
        <fullName evidence="1">Transcription regulator TrmB N-terminal domain-containing protein</fullName>
    </recommendedName>
</protein>
<dbReference type="PANTHER" id="PTHR34293:SF1">
    <property type="entry name" value="HTH-TYPE TRANSCRIPTIONAL REGULATOR TRMBL2"/>
    <property type="match status" value="1"/>
</dbReference>
<dbReference type="SUPFAM" id="SSF46785">
    <property type="entry name" value="Winged helix' DNA-binding domain"/>
    <property type="match status" value="1"/>
</dbReference>
<sequence length="260" mass="30217">MSAIQHILKNFGLSENEIEIYLAALSLERPSAADIARKLDKQRTAVYFHMKNLLDKGLLRKTQKGKLIRFLPLPPSELAATFERWITDFKSFVPQLEKIRTIDEETPLISVTESHKGYYQIYDELSSLPQKSVFRVIEGKTAMTQELHLLTDQEVGTFFRRVVERGIETRAIFTEESLKIFQSETSKENYELLSQKRIWHLRTLPEEMLPLRQVAFVYGTKVAVLFPEPSLVITIQHRGMAEVFRVIFEALFQFAQPNRL</sequence>
<dbReference type="Proteomes" id="UP000177165">
    <property type="component" value="Unassembled WGS sequence"/>
</dbReference>
<feature type="domain" description="Transcription regulator TrmB N-terminal" evidence="1">
    <location>
        <begin position="8"/>
        <end position="75"/>
    </location>
</feature>
<organism evidence="2 3">
    <name type="scientific">Candidatus Kerfeldbacteria bacterium RIFCSPHIGHO2_02_FULL_42_14</name>
    <dbReference type="NCBI Taxonomy" id="1798540"/>
    <lineage>
        <taxon>Bacteria</taxon>
        <taxon>Candidatus Kerfeldiibacteriota</taxon>
    </lineage>
</organism>
<dbReference type="InterPro" id="IPR036388">
    <property type="entry name" value="WH-like_DNA-bd_sf"/>
</dbReference>
<dbReference type="EMBL" id="MHKB01000013">
    <property type="protein sequence ID" value="OGY78646.1"/>
    <property type="molecule type" value="Genomic_DNA"/>
</dbReference>
<name>A0A1G2AQ72_9BACT</name>
<dbReference type="Pfam" id="PF01978">
    <property type="entry name" value="TrmB"/>
    <property type="match status" value="1"/>
</dbReference>
<dbReference type="PANTHER" id="PTHR34293">
    <property type="entry name" value="HTH-TYPE TRANSCRIPTIONAL REGULATOR TRMBL2"/>
    <property type="match status" value="1"/>
</dbReference>
<dbReference type="InterPro" id="IPR002831">
    <property type="entry name" value="Tscrpt_reg_TrmB_N"/>
</dbReference>
<dbReference type="InterPro" id="IPR036390">
    <property type="entry name" value="WH_DNA-bd_sf"/>
</dbReference>
<accession>A0A1G2AQ72</accession>
<reference evidence="2 3" key="1">
    <citation type="journal article" date="2016" name="Nat. Commun.">
        <title>Thousands of microbial genomes shed light on interconnected biogeochemical processes in an aquifer system.</title>
        <authorList>
            <person name="Anantharaman K."/>
            <person name="Brown C.T."/>
            <person name="Hug L.A."/>
            <person name="Sharon I."/>
            <person name="Castelle C.J."/>
            <person name="Probst A.J."/>
            <person name="Thomas B.C."/>
            <person name="Singh A."/>
            <person name="Wilkins M.J."/>
            <person name="Karaoz U."/>
            <person name="Brodie E.L."/>
            <person name="Williams K.H."/>
            <person name="Hubbard S.S."/>
            <person name="Banfield J.F."/>
        </authorList>
    </citation>
    <scope>NUCLEOTIDE SEQUENCE [LARGE SCALE GENOMIC DNA]</scope>
</reference>
<dbReference type="AlphaFoldDB" id="A0A1G2AQ72"/>
<comment type="caution">
    <text evidence="2">The sequence shown here is derived from an EMBL/GenBank/DDBJ whole genome shotgun (WGS) entry which is preliminary data.</text>
</comment>
<gene>
    <name evidence="2" type="ORF">A3B74_04695</name>
</gene>
<dbReference type="InterPro" id="IPR051797">
    <property type="entry name" value="TrmB-like"/>
</dbReference>